<name>A0A9Q3EL11_9BASI</name>
<protein>
    <submittedName>
        <fullName evidence="2">Uncharacterized protein</fullName>
    </submittedName>
</protein>
<dbReference type="AlphaFoldDB" id="A0A9Q3EL11"/>
<feature type="compositionally biased region" description="Basic and acidic residues" evidence="1">
    <location>
        <begin position="86"/>
        <end position="101"/>
    </location>
</feature>
<sequence length="101" mass="11119">MENASTSTSSQRLDRTFETLIESPEAEITSIPVLRPKQHPGRRSLDIPVSVQELVYGSKAEGVEISSKLVDRENEISNSALGVLGPRKDTRASERMDPNVL</sequence>
<feature type="region of interest" description="Disordered" evidence="1">
    <location>
        <begin position="81"/>
        <end position="101"/>
    </location>
</feature>
<accession>A0A9Q3EL11</accession>
<reference evidence="2" key="1">
    <citation type="submission" date="2021-03" db="EMBL/GenBank/DDBJ databases">
        <title>Draft genome sequence of rust myrtle Austropuccinia psidii MF-1, a brazilian biotype.</title>
        <authorList>
            <person name="Quecine M.C."/>
            <person name="Pachon D.M.R."/>
            <person name="Bonatelli M.L."/>
            <person name="Correr F.H."/>
            <person name="Franceschini L.M."/>
            <person name="Leite T.F."/>
            <person name="Margarido G.R.A."/>
            <person name="Almeida C.A."/>
            <person name="Ferrarezi J.A."/>
            <person name="Labate C.A."/>
        </authorList>
    </citation>
    <scope>NUCLEOTIDE SEQUENCE</scope>
    <source>
        <strain evidence="2">MF-1</strain>
    </source>
</reference>
<keyword evidence="3" id="KW-1185">Reference proteome</keyword>
<evidence type="ECO:0000313" key="3">
    <source>
        <dbReference type="Proteomes" id="UP000765509"/>
    </source>
</evidence>
<gene>
    <name evidence="2" type="ORF">O181_060491</name>
</gene>
<evidence type="ECO:0000313" key="2">
    <source>
        <dbReference type="EMBL" id="MBW0520776.1"/>
    </source>
</evidence>
<organism evidence="2 3">
    <name type="scientific">Austropuccinia psidii MF-1</name>
    <dbReference type="NCBI Taxonomy" id="1389203"/>
    <lineage>
        <taxon>Eukaryota</taxon>
        <taxon>Fungi</taxon>
        <taxon>Dikarya</taxon>
        <taxon>Basidiomycota</taxon>
        <taxon>Pucciniomycotina</taxon>
        <taxon>Pucciniomycetes</taxon>
        <taxon>Pucciniales</taxon>
        <taxon>Sphaerophragmiaceae</taxon>
        <taxon>Austropuccinia</taxon>
    </lineage>
</organism>
<proteinExistence type="predicted"/>
<evidence type="ECO:0000256" key="1">
    <source>
        <dbReference type="SAM" id="MobiDB-lite"/>
    </source>
</evidence>
<dbReference type="Proteomes" id="UP000765509">
    <property type="component" value="Unassembled WGS sequence"/>
</dbReference>
<comment type="caution">
    <text evidence="2">The sequence shown here is derived from an EMBL/GenBank/DDBJ whole genome shotgun (WGS) entry which is preliminary data.</text>
</comment>
<dbReference type="EMBL" id="AVOT02028328">
    <property type="protein sequence ID" value="MBW0520776.1"/>
    <property type="molecule type" value="Genomic_DNA"/>
</dbReference>